<evidence type="ECO:0000313" key="3">
    <source>
        <dbReference type="EMBL" id="MFG1703799.1"/>
    </source>
</evidence>
<reference evidence="3 4" key="1">
    <citation type="submission" date="2024-10" db="EMBL/GenBank/DDBJ databases">
        <authorList>
            <person name="Topkara A.R."/>
            <person name="Saygin H."/>
        </authorList>
    </citation>
    <scope>NUCLEOTIDE SEQUENCE [LARGE SCALE GENOMIC DNA]</scope>
    <source>
        <strain evidence="3 4">M3C6</strain>
    </source>
</reference>
<sequence>MDLGLAGKVVFVTGGSRGIGRATAVAFAREGARVAFSYHSDKEEAGVTAAAIGAEALAVRFDLADPESMGSAVAAVRERWGGIDVFVANAVRWPDSLPDPGRRFEDVPRQEWRDLLRPNVEGAIAGLQAVLPAMRGRPDGRIVLVSSDVARHRGPGTPGLGIYGSSKAALAGLANGLIAELGGDILVNIVTPGFTVTERNLAAMPQRLRDERAAHTPTGRLSTPEDVARAIVFLGSPANGNITGEVLNVTGGV</sequence>
<dbReference type="InterPro" id="IPR002347">
    <property type="entry name" value="SDR_fam"/>
</dbReference>
<dbReference type="InterPro" id="IPR036291">
    <property type="entry name" value="NAD(P)-bd_dom_sf"/>
</dbReference>
<feature type="domain" description="Ketoreductase" evidence="2">
    <location>
        <begin position="8"/>
        <end position="188"/>
    </location>
</feature>
<protein>
    <submittedName>
        <fullName evidence="3">SDR family NAD(P)-dependent oxidoreductase</fullName>
        <ecNumber evidence="3">1.1.1.-</ecNumber>
    </submittedName>
</protein>
<evidence type="ECO:0000313" key="4">
    <source>
        <dbReference type="Proteomes" id="UP001603978"/>
    </source>
</evidence>
<dbReference type="EC" id="1.1.1.-" evidence="3"/>
<dbReference type="PANTHER" id="PTHR42760">
    <property type="entry name" value="SHORT-CHAIN DEHYDROGENASES/REDUCTASES FAMILY MEMBER"/>
    <property type="match status" value="1"/>
</dbReference>
<dbReference type="PANTHER" id="PTHR42760:SF40">
    <property type="entry name" value="3-OXOACYL-[ACYL-CARRIER-PROTEIN] REDUCTASE, CHLOROPLASTIC"/>
    <property type="match status" value="1"/>
</dbReference>
<evidence type="ECO:0000256" key="1">
    <source>
        <dbReference type="ARBA" id="ARBA00006484"/>
    </source>
</evidence>
<organism evidence="3 4">
    <name type="scientific">Nonomuraea marmarensis</name>
    <dbReference type="NCBI Taxonomy" id="3351344"/>
    <lineage>
        <taxon>Bacteria</taxon>
        <taxon>Bacillati</taxon>
        <taxon>Actinomycetota</taxon>
        <taxon>Actinomycetes</taxon>
        <taxon>Streptosporangiales</taxon>
        <taxon>Streptosporangiaceae</taxon>
        <taxon>Nonomuraea</taxon>
    </lineage>
</organism>
<keyword evidence="3" id="KW-0560">Oxidoreductase</keyword>
<dbReference type="Gene3D" id="3.40.50.720">
    <property type="entry name" value="NAD(P)-binding Rossmann-like Domain"/>
    <property type="match status" value="1"/>
</dbReference>
<dbReference type="PRINTS" id="PR00081">
    <property type="entry name" value="GDHRDH"/>
</dbReference>
<dbReference type="Proteomes" id="UP001603978">
    <property type="component" value="Unassembled WGS sequence"/>
</dbReference>
<dbReference type="Pfam" id="PF13561">
    <property type="entry name" value="adh_short_C2"/>
    <property type="match status" value="1"/>
</dbReference>
<proteinExistence type="inferred from homology"/>
<dbReference type="EMBL" id="JBICRM010000006">
    <property type="protein sequence ID" value="MFG1703799.1"/>
    <property type="molecule type" value="Genomic_DNA"/>
</dbReference>
<comment type="similarity">
    <text evidence="1">Belongs to the short-chain dehydrogenases/reductases (SDR) family.</text>
</comment>
<dbReference type="InterPro" id="IPR057326">
    <property type="entry name" value="KR_dom"/>
</dbReference>
<evidence type="ECO:0000259" key="2">
    <source>
        <dbReference type="SMART" id="SM00822"/>
    </source>
</evidence>
<dbReference type="RefSeq" id="WP_393164482.1">
    <property type="nucleotide sequence ID" value="NZ_JBICRM010000006.1"/>
</dbReference>
<name>A0ABW7A9N5_9ACTN</name>
<comment type="caution">
    <text evidence="3">The sequence shown here is derived from an EMBL/GenBank/DDBJ whole genome shotgun (WGS) entry which is preliminary data.</text>
</comment>
<gene>
    <name evidence="3" type="ORF">ACFLIM_11445</name>
</gene>
<dbReference type="GO" id="GO:0016491">
    <property type="term" value="F:oxidoreductase activity"/>
    <property type="evidence" value="ECO:0007669"/>
    <property type="project" value="UniProtKB-KW"/>
</dbReference>
<keyword evidence="4" id="KW-1185">Reference proteome</keyword>
<dbReference type="SMART" id="SM00822">
    <property type="entry name" value="PKS_KR"/>
    <property type="match status" value="1"/>
</dbReference>
<dbReference type="CDD" id="cd05233">
    <property type="entry name" value="SDR_c"/>
    <property type="match status" value="1"/>
</dbReference>
<dbReference type="SUPFAM" id="SSF51735">
    <property type="entry name" value="NAD(P)-binding Rossmann-fold domains"/>
    <property type="match status" value="1"/>
</dbReference>
<accession>A0ABW7A9N5</accession>